<evidence type="ECO:0000259" key="2">
    <source>
        <dbReference type="Pfam" id="PF01757"/>
    </source>
</evidence>
<dbReference type="Pfam" id="PF01757">
    <property type="entry name" value="Acyl_transf_3"/>
    <property type="match status" value="1"/>
</dbReference>
<reference evidence="3 4" key="1">
    <citation type="submission" date="2017-08" db="EMBL/GenBank/DDBJ databases">
        <title>Infants hospitalized years apart are colonized by the same room-sourced microbial strains.</title>
        <authorList>
            <person name="Brooks B."/>
            <person name="Olm M.R."/>
            <person name="Firek B.A."/>
            <person name="Baker R."/>
            <person name="Thomas B.C."/>
            <person name="Morowitz M.J."/>
            <person name="Banfield J.F."/>
        </authorList>
    </citation>
    <scope>NUCLEOTIDE SEQUENCE [LARGE SCALE GENOMIC DNA]</scope>
    <source>
        <strain evidence="3">S2_005_003_R2_41</strain>
    </source>
</reference>
<feature type="transmembrane region" description="Helical" evidence="1">
    <location>
        <begin position="199"/>
        <end position="217"/>
    </location>
</feature>
<gene>
    <name evidence="3" type="ORF">DI563_19085</name>
</gene>
<feature type="transmembrane region" description="Helical" evidence="1">
    <location>
        <begin position="142"/>
        <end position="161"/>
    </location>
</feature>
<feature type="transmembrane region" description="Helical" evidence="1">
    <location>
        <begin position="113"/>
        <end position="135"/>
    </location>
</feature>
<feature type="transmembrane region" description="Helical" evidence="1">
    <location>
        <begin position="295"/>
        <end position="312"/>
    </location>
</feature>
<dbReference type="InterPro" id="IPR002656">
    <property type="entry name" value="Acyl_transf_3_dom"/>
</dbReference>
<evidence type="ECO:0000313" key="3">
    <source>
        <dbReference type="EMBL" id="PZQ69844.1"/>
    </source>
</evidence>
<feature type="transmembrane region" description="Helical" evidence="1">
    <location>
        <begin position="83"/>
        <end position="101"/>
    </location>
</feature>
<dbReference type="AlphaFoldDB" id="A0A2W5PY78"/>
<keyword evidence="1" id="KW-0472">Membrane</keyword>
<protein>
    <recommendedName>
        <fullName evidence="2">Acyltransferase 3 domain-containing protein</fullName>
    </recommendedName>
</protein>
<feature type="transmembrane region" description="Helical" evidence="1">
    <location>
        <begin position="41"/>
        <end position="62"/>
    </location>
</feature>
<feature type="domain" description="Acyltransferase 3" evidence="2">
    <location>
        <begin position="19"/>
        <end position="307"/>
    </location>
</feature>
<comment type="caution">
    <text evidence="3">The sequence shown here is derived from an EMBL/GenBank/DDBJ whole genome shotgun (WGS) entry which is preliminary data.</text>
</comment>
<proteinExistence type="predicted"/>
<name>A0A2W5PY78_VARPD</name>
<sequence>MPLDTLHATGRPVLFHLTMARALAILLITNSHLGFYYPRPGLAAGGMIGNCIFFIVSGWALTVALSDSTERLGPWLARRLTRLYAPLCVVVTILIFLGRYIPANFHDLFSAYLYPSEFWFVPAIAAFYIPIYFVIHYWRNGLAAWSVGFTLLTVYFVNYMWCIDVSIWSIEKTVQSKIFFYMIAMFLGVVMAERDLPEGLGSASLLAAGAAIGYLVLQKILRSEALLPWQFLAQLTGLTFALAVVHVLAQLARRSRVRGSCSRIIDYLSSRSLQIYICQVPMLDWKPAKTLSFPWNLGAFILVTLAAAEVLYRISSKEGWRSLIQFVKRHLTRARGPGRNASH</sequence>
<organism evidence="3 4">
    <name type="scientific">Variovorax paradoxus</name>
    <dbReference type="NCBI Taxonomy" id="34073"/>
    <lineage>
        <taxon>Bacteria</taxon>
        <taxon>Pseudomonadati</taxon>
        <taxon>Pseudomonadota</taxon>
        <taxon>Betaproteobacteria</taxon>
        <taxon>Burkholderiales</taxon>
        <taxon>Comamonadaceae</taxon>
        <taxon>Variovorax</taxon>
    </lineage>
</organism>
<accession>A0A2W5PY78</accession>
<dbReference type="GO" id="GO:0016747">
    <property type="term" value="F:acyltransferase activity, transferring groups other than amino-acyl groups"/>
    <property type="evidence" value="ECO:0007669"/>
    <property type="project" value="InterPro"/>
</dbReference>
<evidence type="ECO:0000313" key="4">
    <source>
        <dbReference type="Proteomes" id="UP000249135"/>
    </source>
</evidence>
<feature type="transmembrane region" description="Helical" evidence="1">
    <location>
        <begin position="12"/>
        <end position="29"/>
    </location>
</feature>
<feature type="transmembrane region" description="Helical" evidence="1">
    <location>
        <begin position="229"/>
        <end position="252"/>
    </location>
</feature>
<feature type="transmembrane region" description="Helical" evidence="1">
    <location>
        <begin position="173"/>
        <end position="192"/>
    </location>
</feature>
<dbReference type="EMBL" id="QFPP01000285">
    <property type="protein sequence ID" value="PZQ69844.1"/>
    <property type="molecule type" value="Genomic_DNA"/>
</dbReference>
<keyword evidence="1" id="KW-1133">Transmembrane helix</keyword>
<evidence type="ECO:0000256" key="1">
    <source>
        <dbReference type="SAM" id="Phobius"/>
    </source>
</evidence>
<dbReference type="Proteomes" id="UP000249135">
    <property type="component" value="Unassembled WGS sequence"/>
</dbReference>
<keyword evidence="1" id="KW-0812">Transmembrane</keyword>